<keyword evidence="1" id="KW-1133">Transmembrane helix</keyword>
<dbReference type="OMA" id="ARFWQPV"/>
<dbReference type="OrthoDB" id="748739at2759"/>
<evidence type="ECO:0000256" key="1">
    <source>
        <dbReference type="SAM" id="Phobius"/>
    </source>
</evidence>
<feature type="transmembrane region" description="Helical" evidence="1">
    <location>
        <begin position="227"/>
        <end position="248"/>
    </location>
</feature>
<reference evidence="3 4" key="1">
    <citation type="submission" date="2025-04" db="UniProtKB">
        <authorList>
            <consortium name="RefSeq"/>
        </authorList>
    </citation>
    <scope>IDENTIFICATION</scope>
</reference>
<dbReference type="AlphaFoldDB" id="A0A1U8QC80"/>
<dbReference type="Proteomes" id="UP000189703">
    <property type="component" value="Unplaced"/>
</dbReference>
<proteinExistence type="predicted"/>
<dbReference type="PANTHER" id="PTHR48223:SF1">
    <property type="entry name" value="ABC TRANSMEMBRANE TYPE-1 DOMAIN-CONTAINING PROTEIN"/>
    <property type="match status" value="1"/>
</dbReference>
<keyword evidence="1" id="KW-0472">Membrane</keyword>
<evidence type="ECO:0000313" key="5">
    <source>
        <dbReference type="RefSeq" id="XP_019055811.1"/>
    </source>
</evidence>
<keyword evidence="2" id="KW-1185">Reference proteome</keyword>
<organism evidence="2 5">
    <name type="scientific">Nelumbo nucifera</name>
    <name type="common">Sacred lotus</name>
    <dbReference type="NCBI Taxonomy" id="4432"/>
    <lineage>
        <taxon>Eukaryota</taxon>
        <taxon>Viridiplantae</taxon>
        <taxon>Streptophyta</taxon>
        <taxon>Embryophyta</taxon>
        <taxon>Tracheophyta</taxon>
        <taxon>Spermatophyta</taxon>
        <taxon>Magnoliopsida</taxon>
        <taxon>Proteales</taxon>
        <taxon>Nelumbonaceae</taxon>
        <taxon>Nelumbo</taxon>
    </lineage>
</organism>
<dbReference type="eggNOG" id="ENOG502QR4Q">
    <property type="taxonomic scope" value="Eukaryota"/>
</dbReference>
<accession>A0A1U8QC80</accession>
<protein>
    <submittedName>
        <fullName evidence="3 4">Uncharacterized protein LOC104612361 isoform X1</fullName>
    </submittedName>
</protein>
<dbReference type="GeneID" id="104612361"/>
<dbReference type="RefSeq" id="XP_019055812.1">
    <property type="nucleotide sequence ID" value="XM_019200267.1"/>
</dbReference>
<evidence type="ECO:0000313" key="3">
    <source>
        <dbReference type="RefSeq" id="XP_010278054.1"/>
    </source>
</evidence>
<name>A0A1U8QC80_NELNU</name>
<dbReference type="KEGG" id="nnu:104612361"/>
<evidence type="ECO:0000313" key="2">
    <source>
        <dbReference type="Proteomes" id="UP000189703"/>
    </source>
</evidence>
<feature type="transmembrane region" description="Helical" evidence="1">
    <location>
        <begin position="184"/>
        <end position="207"/>
    </location>
</feature>
<evidence type="ECO:0000313" key="6">
    <source>
        <dbReference type="RefSeq" id="XP_019055812.1"/>
    </source>
</evidence>
<gene>
    <name evidence="3 4 5 6" type="primary">LOC104612361</name>
</gene>
<dbReference type="RefSeq" id="XP_010278055.1">
    <property type="nucleotide sequence ID" value="XM_010279753.2"/>
</dbReference>
<dbReference type="RefSeq" id="XP_019055811.1">
    <property type="nucleotide sequence ID" value="XM_019200266.1"/>
</dbReference>
<dbReference type="PANTHER" id="PTHR48223">
    <property type="entry name" value="DEFECTIVE 2759, PUTATIVE ISOFORM 1-RELATED"/>
    <property type="match status" value="1"/>
</dbReference>
<sequence length="335" mass="38699">MALIAYQMQSSYATFPLRPLSWTRCMKLKPVALQLVGKLDRCGASKQNLFLSIGAPCMLEPSKRNFRVIAFKGSAQNDESGDRSGGCKFPKNNVKLSYVPHDGEETLTEPADREKVYTSEDGQDSLVGSIAIQKLFKKWLMMLRTQSFNQAPNVIFEEGLPQSEISESQNGIQKREAFKIFKAAWCYFMGLDAIIKVPLVIFIPWYLSVNVVYGPEVSKELTPLWVFGPLVMALYIKMLRGLCALYVFTFKQMVQVLKNLPTYYNYVAQGKLNDDLRAYFWQPVVDIKNLDYKEAFRKKLKEFEAWLVDKYLDFVESIWPYYCRTIRFLKRAHLI</sequence>
<dbReference type="RefSeq" id="XP_010278054.1">
    <property type="nucleotide sequence ID" value="XM_010279752.2"/>
</dbReference>
<evidence type="ECO:0000313" key="4">
    <source>
        <dbReference type="RefSeq" id="XP_010278055.1"/>
    </source>
</evidence>
<keyword evidence="1" id="KW-0812">Transmembrane</keyword>